<reference evidence="2" key="1">
    <citation type="journal article" date="2019" name="Int. J. Syst. Evol. Microbiol.">
        <title>The Global Catalogue of Microorganisms (GCM) 10K type strain sequencing project: providing services to taxonomists for standard genome sequencing and annotation.</title>
        <authorList>
            <consortium name="The Broad Institute Genomics Platform"/>
            <consortium name="The Broad Institute Genome Sequencing Center for Infectious Disease"/>
            <person name="Wu L."/>
            <person name="Ma J."/>
        </authorList>
    </citation>
    <scope>NUCLEOTIDE SEQUENCE [LARGE SCALE GENOMIC DNA]</scope>
    <source>
        <strain evidence="2">KACC 14058</strain>
    </source>
</reference>
<dbReference type="CDD" id="cd11527">
    <property type="entry name" value="NTP-PPase_dUTPase"/>
    <property type="match status" value="1"/>
</dbReference>
<dbReference type="EMBL" id="JBHSDV010000003">
    <property type="protein sequence ID" value="MFC4388264.1"/>
    <property type="molecule type" value="Genomic_DNA"/>
</dbReference>
<dbReference type="SUPFAM" id="SSF101386">
    <property type="entry name" value="all-alpha NTP pyrophosphatases"/>
    <property type="match status" value="1"/>
</dbReference>
<accession>A0ABV8VX42</accession>
<organism evidence="1 2">
    <name type="scientific">Gracilibacillus marinus</name>
    <dbReference type="NCBI Taxonomy" id="630535"/>
    <lineage>
        <taxon>Bacteria</taxon>
        <taxon>Bacillati</taxon>
        <taxon>Bacillota</taxon>
        <taxon>Bacilli</taxon>
        <taxon>Bacillales</taxon>
        <taxon>Bacillaceae</taxon>
        <taxon>Gracilibacillus</taxon>
    </lineage>
</organism>
<dbReference type="InterPro" id="IPR014871">
    <property type="entry name" value="dUTPase/dCTP_pyrophosphatase"/>
</dbReference>
<dbReference type="PIRSF" id="PIRSF030140">
    <property type="entry name" value="UCP030140"/>
    <property type="match status" value="1"/>
</dbReference>
<protein>
    <submittedName>
        <fullName evidence="1">dUTP diphosphatase</fullName>
        <ecNumber evidence="1">3.6.1.23</ecNumber>
    </submittedName>
</protein>
<keyword evidence="1" id="KW-0378">Hydrolase</keyword>
<dbReference type="Proteomes" id="UP001595880">
    <property type="component" value="Unassembled WGS sequence"/>
</dbReference>
<proteinExistence type="predicted"/>
<dbReference type="Gene3D" id="1.10.4010.10">
    <property type="entry name" value="Type II deoxyuridine triphosphatase"/>
    <property type="match status" value="1"/>
</dbReference>
<evidence type="ECO:0000313" key="2">
    <source>
        <dbReference type="Proteomes" id="UP001595880"/>
    </source>
</evidence>
<gene>
    <name evidence="1" type="ORF">ACFOZ1_10675</name>
</gene>
<dbReference type="Pfam" id="PF08761">
    <property type="entry name" value="dUTPase_2"/>
    <property type="match status" value="1"/>
</dbReference>
<keyword evidence="2" id="KW-1185">Reference proteome</keyword>
<dbReference type="InterPro" id="IPR016947">
    <property type="entry name" value="UCP030140"/>
</dbReference>
<comment type="caution">
    <text evidence="1">The sequence shown here is derived from an EMBL/GenBank/DDBJ whole genome shotgun (WGS) entry which is preliminary data.</text>
</comment>
<dbReference type="RefSeq" id="WP_390199162.1">
    <property type="nucleotide sequence ID" value="NZ_JBHSDV010000003.1"/>
</dbReference>
<sequence length="162" mass="19026">MNWNTLFTMQYELDQYILKQHDVKNEEIFDKKLLALLVEVGELANETRCFKYWSLKPPSEKSVIAEEYVDGIHFILSLGLALGIDTYQPKEIEKKEEELTTSFLHIYEAIQILSNKRTSSVFYNLFDTYLQLGLQLGFTSNDIKNAYMEKNKINFERQNSGY</sequence>
<name>A0ABV8VX42_9BACI</name>
<dbReference type="GO" id="GO:0004170">
    <property type="term" value="F:dUTP diphosphatase activity"/>
    <property type="evidence" value="ECO:0007669"/>
    <property type="project" value="UniProtKB-EC"/>
</dbReference>
<evidence type="ECO:0000313" key="1">
    <source>
        <dbReference type="EMBL" id="MFC4388264.1"/>
    </source>
</evidence>
<dbReference type="EC" id="3.6.1.23" evidence="1"/>